<keyword evidence="3" id="KW-0228">DNA excision</keyword>
<dbReference type="GO" id="GO:0009380">
    <property type="term" value="C:excinuclease repair complex"/>
    <property type="evidence" value="ECO:0007669"/>
    <property type="project" value="InterPro"/>
</dbReference>
<dbReference type="Gene3D" id="3.40.1440.10">
    <property type="entry name" value="GIY-YIG endonuclease"/>
    <property type="match status" value="1"/>
</dbReference>
<dbReference type="SMART" id="SM00465">
    <property type="entry name" value="GIYc"/>
    <property type="match status" value="1"/>
</dbReference>
<evidence type="ECO:0000256" key="4">
    <source>
        <dbReference type="ARBA" id="ARBA00022881"/>
    </source>
</evidence>
<name>A0A6N8CN68_9BACI</name>
<keyword evidence="10" id="KW-1185">Reference proteome</keyword>
<dbReference type="AlphaFoldDB" id="A0A6N8CN68"/>
<dbReference type="PROSITE" id="PS50164">
    <property type="entry name" value="GIY_YIG"/>
    <property type="match status" value="1"/>
</dbReference>
<dbReference type="InterPro" id="IPR004791">
    <property type="entry name" value="UvrC"/>
</dbReference>
<dbReference type="SUPFAM" id="SSF46600">
    <property type="entry name" value="C-terminal UvrC-binding domain of UvrB"/>
    <property type="match status" value="1"/>
</dbReference>
<accession>A0A6N8CN68</accession>
<dbReference type="GO" id="GO:0006289">
    <property type="term" value="P:nucleotide-excision repair"/>
    <property type="evidence" value="ECO:0007669"/>
    <property type="project" value="InterPro"/>
</dbReference>
<comment type="caution">
    <text evidence="9">The sequence shown here is derived from an EMBL/GenBank/DDBJ whole genome shotgun (WGS) entry which is preliminary data.</text>
</comment>
<dbReference type="InterPro" id="IPR001943">
    <property type="entry name" value="UVR_dom"/>
</dbReference>
<dbReference type="GO" id="GO:0009381">
    <property type="term" value="F:excinuclease ABC activity"/>
    <property type="evidence" value="ECO:0007669"/>
    <property type="project" value="InterPro"/>
</dbReference>
<evidence type="ECO:0000259" key="6">
    <source>
        <dbReference type="PROSITE" id="PS50151"/>
    </source>
</evidence>
<dbReference type="InterPro" id="IPR036876">
    <property type="entry name" value="UVR_dom_sf"/>
</dbReference>
<dbReference type="InterPro" id="IPR047296">
    <property type="entry name" value="GIY-YIG_UvrC_Cho"/>
</dbReference>
<sequence length="356" mass="41471">MNQRIKAKCSVLPEQPGCYLMKDRRGTIIYVGKAKILKRRVSSYFTRTHDRKTAQLVKQIADFTYILTASNVDALILEMNLIKKYRPKYNILLKDDKSYPFIKITAERHPRLIMTHEIKKDKGIYFGPFPNVHAAYQTKRLLDRLYPLRKCLLNTKRPCLDYQIGQCIGCCARSVSESEYRRVIRQIMDFFNGGFKNSKRELTEKMDQAAKEMNFESAKKYRDLISAIEATMEKQSINTMDFADRDVFGYAIQNGWMCVQVFFIRHGKMLEGRRSIFPVSEKPETELLAYLERFYQPNCHTKPREVLLPETVSGHAVQKILQTHCIQPKRGQKKKIVALATKNARVQLQNKRSLAP</sequence>
<dbReference type="Proteomes" id="UP000440978">
    <property type="component" value="Unassembled WGS sequence"/>
</dbReference>
<evidence type="ECO:0000259" key="8">
    <source>
        <dbReference type="PROSITE" id="PS50165"/>
    </source>
</evidence>
<dbReference type="InterPro" id="IPR001162">
    <property type="entry name" value="UvrC_RNase_H_dom"/>
</dbReference>
<feature type="domain" description="UVR" evidence="6">
    <location>
        <begin position="196"/>
        <end position="231"/>
    </location>
</feature>
<feature type="domain" description="UvrC family homology region profile" evidence="8">
    <location>
        <begin position="247"/>
        <end position="351"/>
    </location>
</feature>
<dbReference type="Pfam" id="PF22920">
    <property type="entry name" value="UvrC_RNaseH"/>
    <property type="match status" value="1"/>
</dbReference>
<reference evidence="9 10" key="1">
    <citation type="submission" date="2019-11" db="EMBL/GenBank/DDBJ databases">
        <title>Terrilactibacillus tamarindus sp. nov. BCM23-1 isolated from bark of Tamarindus indica.</title>
        <authorList>
            <person name="Kingkaew E."/>
            <person name="Tanasupawat S."/>
        </authorList>
    </citation>
    <scope>NUCLEOTIDE SEQUENCE [LARGE SCALE GENOMIC DNA]</scope>
    <source>
        <strain evidence="9 10">BCM23-1</strain>
    </source>
</reference>
<gene>
    <name evidence="9" type="primary">uvrC</name>
    <name evidence="9" type="ORF">GMB86_05025</name>
</gene>
<dbReference type="EMBL" id="WNHB01000006">
    <property type="protein sequence ID" value="MTT31381.1"/>
    <property type="molecule type" value="Genomic_DNA"/>
</dbReference>
<evidence type="ECO:0000256" key="1">
    <source>
        <dbReference type="ARBA" id="ARBA00022490"/>
    </source>
</evidence>
<dbReference type="FunFam" id="3.40.1440.10:FF:000001">
    <property type="entry name" value="UvrABC system protein C"/>
    <property type="match status" value="1"/>
</dbReference>
<dbReference type="CDD" id="cd10434">
    <property type="entry name" value="GIY-YIG_UvrC_Cho"/>
    <property type="match status" value="1"/>
</dbReference>
<dbReference type="OrthoDB" id="9804933at2"/>
<dbReference type="Gene3D" id="4.10.860.10">
    <property type="entry name" value="UVR domain"/>
    <property type="match status" value="1"/>
</dbReference>
<dbReference type="NCBIfam" id="TIGR00194">
    <property type="entry name" value="uvrC"/>
    <property type="match status" value="1"/>
</dbReference>
<dbReference type="RefSeq" id="WP_155217442.1">
    <property type="nucleotide sequence ID" value="NZ_WNHB01000006.1"/>
</dbReference>
<dbReference type="InterPro" id="IPR050066">
    <property type="entry name" value="UvrABC_protein_C"/>
</dbReference>
<keyword evidence="1" id="KW-0963">Cytoplasm</keyword>
<evidence type="ECO:0000256" key="5">
    <source>
        <dbReference type="ARBA" id="ARBA00023204"/>
    </source>
</evidence>
<keyword evidence="5" id="KW-0234">DNA repair</keyword>
<dbReference type="InterPro" id="IPR035901">
    <property type="entry name" value="GIY-YIG_endonuc_sf"/>
</dbReference>
<evidence type="ECO:0000313" key="10">
    <source>
        <dbReference type="Proteomes" id="UP000440978"/>
    </source>
</evidence>
<dbReference type="PANTHER" id="PTHR30562">
    <property type="entry name" value="UVRC/OXIDOREDUCTASE"/>
    <property type="match status" value="1"/>
</dbReference>
<evidence type="ECO:0000313" key="9">
    <source>
        <dbReference type="EMBL" id="MTT31381.1"/>
    </source>
</evidence>
<dbReference type="PANTHER" id="PTHR30562:SF1">
    <property type="entry name" value="UVRABC SYSTEM PROTEIN C"/>
    <property type="match status" value="1"/>
</dbReference>
<organism evidence="9 10">
    <name type="scientific">Terrilactibacillus tamarindi</name>
    <dbReference type="NCBI Taxonomy" id="2599694"/>
    <lineage>
        <taxon>Bacteria</taxon>
        <taxon>Bacillati</taxon>
        <taxon>Bacillota</taxon>
        <taxon>Bacilli</taxon>
        <taxon>Bacillales</taxon>
        <taxon>Bacillaceae</taxon>
        <taxon>Terrilactibacillus</taxon>
    </lineage>
</organism>
<dbReference type="PROSITE" id="PS50165">
    <property type="entry name" value="UVRC"/>
    <property type="match status" value="1"/>
</dbReference>
<dbReference type="InterPro" id="IPR000305">
    <property type="entry name" value="GIY-YIG_endonuc"/>
</dbReference>
<feature type="domain" description="GIY-YIG" evidence="7">
    <location>
        <begin position="14"/>
        <end position="91"/>
    </location>
</feature>
<protein>
    <submittedName>
        <fullName evidence="9">Excinuclease ABC subunit C</fullName>
    </submittedName>
</protein>
<keyword evidence="4" id="KW-0267">Excision nuclease</keyword>
<dbReference type="Pfam" id="PF02151">
    <property type="entry name" value="UVR"/>
    <property type="match status" value="1"/>
</dbReference>
<evidence type="ECO:0000256" key="2">
    <source>
        <dbReference type="ARBA" id="ARBA00022763"/>
    </source>
</evidence>
<keyword evidence="2" id="KW-0227">DNA damage</keyword>
<dbReference type="SUPFAM" id="SSF82771">
    <property type="entry name" value="GIY-YIG endonuclease"/>
    <property type="match status" value="1"/>
</dbReference>
<proteinExistence type="predicted"/>
<evidence type="ECO:0000259" key="7">
    <source>
        <dbReference type="PROSITE" id="PS50164"/>
    </source>
</evidence>
<dbReference type="PROSITE" id="PS50151">
    <property type="entry name" value="UVR"/>
    <property type="match status" value="1"/>
</dbReference>
<evidence type="ECO:0000256" key="3">
    <source>
        <dbReference type="ARBA" id="ARBA00022769"/>
    </source>
</evidence>
<dbReference type="Pfam" id="PF01541">
    <property type="entry name" value="GIY-YIG"/>
    <property type="match status" value="1"/>
</dbReference>